<feature type="transmembrane region" description="Helical" evidence="7">
    <location>
        <begin position="35"/>
        <end position="56"/>
    </location>
</feature>
<evidence type="ECO:0000256" key="6">
    <source>
        <dbReference type="ARBA" id="ARBA00023136"/>
    </source>
</evidence>
<dbReference type="PANTHER" id="PTHR30193:SF37">
    <property type="entry name" value="INNER MEMBRANE ABC TRANSPORTER PERMEASE PROTEIN YCJO"/>
    <property type="match status" value="1"/>
</dbReference>
<dbReference type="EMBL" id="JAUQYP010000001">
    <property type="protein sequence ID" value="MDO8108077.1"/>
    <property type="molecule type" value="Genomic_DNA"/>
</dbReference>
<feature type="transmembrane region" description="Helical" evidence="7">
    <location>
        <begin position="94"/>
        <end position="115"/>
    </location>
</feature>
<dbReference type="PANTHER" id="PTHR30193">
    <property type="entry name" value="ABC TRANSPORTER PERMEASE PROTEIN"/>
    <property type="match status" value="1"/>
</dbReference>
<evidence type="ECO:0000313" key="10">
    <source>
        <dbReference type="EMBL" id="MDO8108077.1"/>
    </source>
</evidence>
<keyword evidence="4 7" id="KW-0812">Transmembrane</keyword>
<keyword evidence="2 7" id="KW-0813">Transport</keyword>
<dbReference type="PROSITE" id="PS50928">
    <property type="entry name" value="ABC_TM1"/>
    <property type="match status" value="1"/>
</dbReference>
<feature type="transmembrane region" description="Helical" evidence="7">
    <location>
        <begin position="222"/>
        <end position="247"/>
    </location>
</feature>
<evidence type="ECO:0000256" key="8">
    <source>
        <dbReference type="SAM" id="MobiDB-lite"/>
    </source>
</evidence>
<dbReference type="InterPro" id="IPR000515">
    <property type="entry name" value="MetI-like"/>
</dbReference>
<evidence type="ECO:0000313" key="11">
    <source>
        <dbReference type="Proteomes" id="UP001232536"/>
    </source>
</evidence>
<keyword evidence="11" id="KW-1185">Reference proteome</keyword>
<accession>A0ABT9DB05</accession>
<evidence type="ECO:0000259" key="9">
    <source>
        <dbReference type="PROSITE" id="PS50928"/>
    </source>
</evidence>
<dbReference type="CDD" id="cd06261">
    <property type="entry name" value="TM_PBP2"/>
    <property type="match status" value="1"/>
</dbReference>
<feature type="transmembrane region" description="Helical" evidence="7">
    <location>
        <begin position="127"/>
        <end position="148"/>
    </location>
</feature>
<evidence type="ECO:0000256" key="5">
    <source>
        <dbReference type="ARBA" id="ARBA00022989"/>
    </source>
</evidence>
<proteinExistence type="inferred from homology"/>
<keyword evidence="3" id="KW-1003">Cell membrane</keyword>
<evidence type="ECO:0000256" key="4">
    <source>
        <dbReference type="ARBA" id="ARBA00022692"/>
    </source>
</evidence>
<keyword evidence="5 7" id="KW-1133">Transmembrane helix</keyword>
<keyword evidence="6 7" id="KW-0472">Membrane</keyword>
<sequence length="313" mass="34483">MTTKSTTAAEPVRTRPGRHPSPTTRGRNRLNGLPWILPAFVFVAGLIYYSVGYTVYISTLDWDGLSPTAVAVGLGNYTDMLADPVFWASLRHTAVFWAVTFVVQTFLGFTLAAIMHSRVRLATLHKVIIFIPTVLAPATMAPVFRLFFADDGMVNNILRAVGLDALAHPWLADAGTALTVIMMITIWQWTGLWFILYYAAMSQIEPEIIEAARLDRAGNIRTLWYVVWPACRGTTVSLAMLSFIGALKTFDVPYLVTTGGPYHSTEFLGTYIYRQGIRQAHIGYAASISIVLLVLAIAGAIIIGRANRRRAGE</sequence>
<protein>
    <submittedName>
        <fullName evidence="10">Sugar ABC transporter permease</fullName>
    </submittedName>
</protein>
<comment type="subcellular location">
    <subcellularLocation>
        <location evidence="1 7">Cell membrane</location>
        <topology evidence="1 7">Multi-pass membrane protein</topology>
    </subcellularLocation>
</comment>
<feature type="domain" description="ABC transmembrane type-1" evidence="9">
    <location>
        <begin position="90"/>
        <end position="303"/>
    </location>
</feature>
<evidence type="ECO:0000256" key="1">
    <source>
        <dbReference type="ARBA" id="ARBA00004651"/>
    </source>
</evidence>
<dbReference type="Proteomes" id="UP001232536">
    <property type="component" value="Unassembled WGS sequence"/>
</dbReference>
<evidence type="ECO:0000256" key="7">
    <source>
        <dbReference type="RuleBase" id="RU363032"/>
    </source>
</evidence>
<dbReference type="Gene3D" id="1.10.3720.10">
    <property type="entry name" value="MetI-like"/>
    <property type="match status" value="1"/>
</dbReference>
<dbReference type="Pfam" id="PF00528">
    <property type="entry name" value="BPD_transp_1"/>
    <property type="match status" value="1"/>
</dbReference>
<gene>
    <name evidence="10" type="ORF">Q6348_12820</name>
</gene>
<comment type="similarity">
    <text evidence="7">Belongs to the binding-protein-dependent transport system permease family.</text>
</comment>
<reference evidence="10 11" key="1">
    <citation type="submission" date="2023-07" db="EMBL/GenBank/DDBJ databases">
        <title>Description of novel actinomycetes strains, isolated from tidal flat sediment.</title>
        <authorList>
            <person name="Lu C."/>
        </authorList>
    </citation>
    <scope>NUCLEOTIDE SEQUENCE [LARGE SCALE GENOMIC DNA]</scope>
    <source>
        <strain evidence="10 11">SYSU T00b441</strain>
    </source>
</reference>
<dbReference type="InterPro" id="IPR051393">
    <property type="entry name" value="ABC_transporter_permease"/>
</dbReference>
<dbReference type="InterPro" id="IPR035906">
    <property type="entry name" value="MetI-like_sf"/>
</dbReference>
<dbReference type="SUPFAM" id="SSF161098">
    <property type="entry name" value="MetI-like"/>
    <property type="match status" value="1"/>
</dbReference>
<organism evidence="10 11">
    <name type="scientific">Actinotalea lenta</name>
    <dbReference type="NCBI Taxonomy" id="3064654"/>
    <lineage>
        <taxon>Bacteria</taxon>
        <taxon>Bacillati</taxon>
        <taxon>Actinomycetota</taxon>
        <taxon>Actinomycetes</taxon>
        <taxon>Micrococcales</taxon>
        <taxon>Cellulomonadaceae</taxon>
        <taxon>Actinotalea</taxon>
    </lineage>
</organism>
<feature type="region of interest" description="Disordered" evidence="8">
    <location>
        <begin position="1"/>
        <end position="26"/>
    </location>
</feature>
<name>A0ABT9DB05_9CELL</name>
<dbReference type="RefSeq" id="WP_304601665.1">
    <property type="nucleotide sequence ID" value="NZ_JAUQYO010000001.1"/>
</dbReference>
<evidence type="ECO:0000256" key="3">
    <source>
        <dbReference type="ARBA" id="ARBA00022475"/>
    </source>
</evidence>
<feature type="transmembrane region" description="Helical" evidence="7">
    <location>
        <begin position="177"/>
        <end position="201"/>
    </location>
</feature>
<comment type="caution">
    <text evidence="10">The sequence shown here is derived from an EMBL/GenBank/DDBJ whole genome shotgun (WGS) entry which is preliminary data.</text>
</comment>
<feature type="transmembrane region" description="Helical" evidence="7">
    <location>
        <begin position="282"/>
        <end position="303"/>
    </location>
</feature>
<evidence type="ECO:0000256" key="2">
    <source>
        <dbReference type="ARBA" id="ARBA00022448"/>
    </source>
</evidence>